<dbReference type="Gene3D" id="2.60.40.10">
    <property type="entry name" value="Immunoglobulins"/>
    <property type="match status" value="3"/>
</dbReference>
<dbReference type="SMART" id="SM00408">
    <property type="entry name" value="IGc2"/>
    <property type="match status" value="2"/>
</dbReference>
<dbReference type="GO" id="GO:0016020">
    <property type="term" value="C:membrane"/>
    <property type="evidence" value="ECO:0007669"/>
    <property type="project" value="UniProtKB-SubCell"/>
</dbReference>
<keyword evidence="5" id="KW-0732">Signal</keyword>
<dbReference type="SMART" id="SM00409">
    <property type="entry name" value="IG"/>
    <property type="match status" value="2"/>
</dbReference>
<dbReference type="Proteomes" id="UP000694845">
    <property type="component" value="Unplaced"/>
</dbReference>
<feature type="chain" id="PRO_5044665791" evidence="5">
    <location>
        <begin position="23"/>
        <end position="604"/>
    </location>
</feature>
<evidence type="ECO:0000256" key="5">
    <source>
        <dbReference type="SAM" id="SignalP"/>
    </source>
</evidence>
<keyword evidence="4" id="KW-0812">Transmembrane</keyword>
<dbReference type="PROSITE" id="PS50835">
    <property type="entry name" value="IG_LIKE"/>
    <property type="match status" value="1"/>
</dbReference>
<feature type="domain" description="Ig-like" evidence="6">
    <location>
        <begin position="238"/>
        <end position="340"/>
    </location>
</feature>
<evidence type="ECO:0000313" key="8">
    <source>
        <dbReference type="Proteomes" id="UP000694845"/>
    </source>
</evidence>
<dbReference type="KEGG" id="aplc:110990088"/>
<dbReference type="CDD" id="cd00063">
    <property type="entry name" value="FN3"/>
    <property type="match status" value="1"/>
</dbReference>
<evidence type="ECO:0000256" key="1">
    <source>
        <dbReference type="ARBA" id="ARBA00022737"/>
    </source>
</evidence>
<keyword evidence="1" id="KW-0677">Repeat</keyword>
<feature type="region of interest" description="Disordered" evidence="3">
    <location>
        <begin position="585"/>
        <end position="604"/>
    </location>
</feature>
<dbReference type="SMART" id="SM00060">
    <property type="entry name" value="FN3"/>
    <property type="match status" value="1"/>
</dbReference>
<sequence>MAYMYVAYIAVLTLMQTSATSAQDCSVDVSFWNDTACERGIEVALYSRSLPYCRAQSSFPANLTLYQDDVELSERVVIERDEVSPGNFRTGLYHRTDFTAKGHTVFECCGSLIEGPTDCLGNTSCVTCRFEVTYWDLSVSASPAGPVPEGGDVTLICIIDSYPSSGGWVQWQYSVDQKSSTALSEPIYTVANHSWPLLRVSPSLGGWYRCAGNINKTPGFWLLDAFSGWIAVQVHSSPIVVNENRTWVGANDGYTTTLECIIRGNPLPTVTWYGPNGITLTNNTVPNRVSVRGTISGDAVLGFLVKSQVTINPVETNNDYGLYRCRASNSIGTFNELEVELKETGKPEPPYDFRASVVQAVAITVTWHPGYNGGEELQSYYVNYREISGEFDVSGWNRRDPHSRSAEYGNLTPDTRYQLAVYATNKHGDSPYATHEVWTRPDTPTALGITVLYSPGKETIVITGLPQDSDSGTCLRLEGYDYREHIHVSLGLDLDCIQRDGELRYSTEFITEIQSRYCRDGLCGSRSEARNIDKYPLTSPRPSSTGPAESGNDGNNVAIAVGVCGGIAFLVAILVVCYLYKRHKSQPSSGNKYESSTKKPETSV</sequence>
<evidence type="ECO:0000313" key="10">
    <source>
        <dbReference type="RefSeq" id="XP_022110611.1"/>
    </source>
</evidence>
<dbReference type="RefSeq" id="XP_022110611.1">
    <property type="nucleotide sequence ID" value="XM_022254919.1"/>
</dbReference>
<reference evidence="9 10" key="1">
    <citation type="submission" date="2025-04" db="UniProtKB">
        <authorList>
            <consortium name="RefSeq"/>
        </authorList>
    </citation>
    <scope>IDENTIFICATION</scope>
</reference>
<evidence type="ECO:0000313" key="9">
    <source>
        <dbReference type="RefSeq" id="XP_022110600.1"/>
    </source>
</evidence>
<dbReference type="PANTHER" id="PTHR44170:SF6">
    <property type="entry name" value="CONTACTIN"/>
    <property type="match status" value="1"/>
</dbReference>
<dbReference type="SUPFAM" id="SSF49265">
    <property type="entry name" value="Fibronectin type III"/>
    <property type="match status" value="1"/>
</dbReference>
<name>A0A8B8A3Y3_ACAPL</name>
<feature type="compositionally biased region" description="Basic and acidic residues" evidence="3">
    <location>
        <begin position="595"/>
        <end position="604"/>
    </location>
</feature>
<dbReference type="GeneID" id="110990088"/>
<dbReference type="InterPro" id="IPR007110">
    <property type="entry name" value="Ig-like_dom"/>
</dbReference>
<accession>A0A8B8A3Y3</accession>
<keyword evidence="2" id="KW-1015">Disulfide bond</keyword>
<keyword evidence="4" id="KW-1133">Transmembrane helix</keyword>
<evidence type="ECO:0000256" key="4">
    <source>
        <dbReference type="SAM" id="Phobius"/>
    </source>
</evidence>
<evidence type="ECO:0000256" key="3">
    <source>
        <dbReference type="SAM" id="MobiDB-lite"/>
    </source>
</evidence>
<dbReference type="InterPro" id="IPR036179">
    <property type="entry name" value="Ig-like_dom_sf"/>
</dbReference>
<feature type="domain" description="Fibronectin type-III" evidence="7">
    <location>
        <begin position="349"/>
        <end position="446"/>
    </location>
</feature>
<organism evidence="8 10">
    <name type="scientific">Acanthaster planci</name>
    <name type="common">Crown-of-thorns starfish</name>
    <dbReference type="NCBI Taxonomy" id="133434"/>
    <lineage>
        <taxon>Eukaryota</taxon>
        <taxon>Metazoa</taxon>
        <taxon>Echinodermata</taxon>
        <taxon>Eleutherozoa</taxon>
        <taxon>Asterozoa</taxon>
        <taxon>Asteroidea</taxon>
        <taxon>Valvatacea</taxon>
        <taxon>Valvatida</taxon>
        <taxon>Acanthasteridae</taxon>
        <taxon>Acanthaster</taxon>
    </lineage>
</organism>
<dbReference type="InterPro" id="IPR003961">
    <property type="entry name" value="FN3_dom"/>
</dbReference>
<dbReference type="RefSeq" id="XP_022110600.1">
    <property type="nucleotide sequence ID" value="XM_022254908.1"/>
</dbReference>
<evidence type="ECO:0000259" key="7">
    <source>
        <dbReference type="PROSITE" id="PS50853"/>
    </source>
</evidence>
<feature type="compositionally biased region" description="Polar residues" evidence="3">
    <location>
        <begin position="540"/>
        <end position="552"/>
    </location>
</feature>
<dbReference type="OrthoDB" id="10039395at2759"/>
<dbReference type="PANTHER" id="PTHR44170">
    <property type="entry name" value="PROTEIN SIDEKICK"/>
    <property type="match status" value="1"/>
</dbReference>
<dbReference type="GO" id="GO:0098609">
    <property type="term" value="P:cell-cell adhesion"/>
    <property type="evidence" value="ECO:0007669"/>
    <property type="project" value="TreeGrafter"/>
</dbReference>
<keyword evidence="8" id="KW-1185">Reference proteome</keyword>
<dbReference type="PROSITE" id="PS50853">
    <property type="entry name" value="FN3"/>
    <property type="match status" value="1"/>
</dbReference>
<keyword evidence="4" id="KW-0472">Membrane</keyword>
<feature type="signal peptide" evidence="5">
    <location>
        <begin position="1"/>
        <end position="22"/>
    </location>
</feature>
<evidence type="ECO:0000256" key="2">
    <source>
        <dbReference type="ARBA" id="ARBA00023157"/>
    </source>
</evidence>
<evidence type="ECO:0000259" key="6">
    <source>
        <dbReference type="PROSITE" id="PS50835"/>
    </source>
</evidence>
<dbReference type="AlphaFoldDB" id="A0A8B8A3Y3"/>
<dbReference type="SUPFAM" id="SSF48726">
    <property type="entry name" value="Immunoglobulin"/>
    <property type="match status" value="2"/>
</dbReference>
<dbReference type="InterPro" id="IPR036116">
    <property type="entry name" value="FN3_sf"/>
</dbReference>
<protein>
    <submittedName>
        <fullName evidence="9 10">Neural cell adhesion molecule 1-B-like</fullName>
    </submittedName>
</protein>
<proteinExistence type="predicted"/>
<dbReference type="InterPro" id="IPR003599">
    <property type="entry name" value="Ig_sub"/>
</dbReference>
<dbReference type="InterPro" id="IPR013783">
    <property type="entry name" value="Ig-like_fold"/>
</dbReference>
<feature type="region of interest" description="Disordered" evidence="3">
    <location>
        <begin position="533"/>
        <end position="552"/>
    </location>
</feature>
<dbReference type="InterPro" id="IPR003598">
    <property type="entry name" value="Ig_sub2"/>
</dbReference>
<dbReference type="Pfam" id="PF13927">
    <property type="entry name" value="Ig_3"/>
    <property type="match status" value="1"/>
</dbReference>
<feature type="transmembrane region" description="Helical" evidence="4">
    <location>
        <begin position="557"/>
        <end position="580"/>
    </location>
</feature>
<dbReference type="Pfam" id="PF00041">
    <property type="entry name" value="fn3"/>
    <property type="match status" value="1"/>
</dbReference>
<dbReference type="OMA" id="RCAGNIN"/>
<gene>
    <name evidence="9 10" type="primary">LOC110990088</name>
</gene>